<evidence type="ECO:0000256" key="2">
    <source>
        <dbReference type="ARBA" id="ARBA00022771"/>
    </source>
</evidence>
<evidence type="ECO:0000313" key="8">
    <source>
        <dbReference type="EMBL" id="KZZ94005.1"/>
    </source>
</evidence>
<dbReference type="SMART" id="SM00184">
    <property type="entry name" value="RING"/>
    <property type="match status" value="2"/>
</dbReference>
<dbReference type="Pfam" id="PF13923">
    <property type="entry name" value="zf-C3HC4_2"/>
    <property type="match status" value="1"/>
</dbReference>
<dbReference type="InterPro" id="IPR015947">
    <property type="entry name" value="PUA-like_sf"/>
</dbReference>
<dbReference type="PROSITE" id="PS51787">
    <property type="entry name" value="LON_N"/>
    <property type="match status" value="1"/>
</dbReference>
<feature type="domain" description="RING-type" evidence="6">
    <location>
        <begin position="212"/>
        <end position="250"/>
    </location>
</feature>
<evidence type="ECO:0000259" key="6">
    <source>
        <dbReference type="PROSITE" id="PS50089"/>
    </source>
</evidence>
<dbReference type="PANTHER" id="PTHR23327:SF42">
    <property type="entry name" value="LON PEPTIDASE N-TERMINAL DOMAIN AND RING FINGER PROTEIN C14F5.10C"/>
    <property type="match status" value="1"/>
</dbReference>
<dbReference type="Proteomes" id="UP000242877">
    <property type="component" value="Unassembled WGS sequence"/>
</dbReference>
<dbReference type="Gene3D" id="3.30.40.10">
    <property type="entry name" value="Zinc/RING finger domain, C3HC4 (zinc finger)"/>
    <property type="match status" value="2"/>
</dbReference>
<keyword evidence="8" id="KW-0645">Protease</keyword>
<dbReference type="GO" id="GO:0008270">
    <property type="term" value="F:zinc ion binding"/>
    <property type="evidence" value="ECO:0007669"/>
    <property type="project" value="UniProtKB-KW"/>
</dbReference>
<evidence type="ECO:0000256" key="4">
    <source>
        <dbReference type="PROSITE-ProRule" id="PRU00175"/>
    </source>
</evidence>
<evidence type="ECO:0000256" key="3">
    <source>
        <dbReference type="ARBA" id="ARBA00022833"/>
    </source>
</evidence>
<keyword evidence="2 4" id="KW-0863">Zinc-finger</keyword>
<dbReference type="CDD" id="cd16514">
    <property type="entry name" value="RING-HC_LONFs_rpt2"/>
    <property type="match status" value="1"/>
</dbReference>
<dbReference type="Pfam" id="PF02190">
    <property type="entry name" value="LON_substr_bdg"/>
    <property type="match status" value="1"/>
</dbReference>
<comment type="caution">
    <text evidence="8">The sequence shown here is derived from an EMBL/GenBank/DDBJ whole genome shotgun (WGS) entry which is preliminary data.</text>
</comment>
<dbReference type="Gene3D" id="1.20.58.1480">
    <property type="match status" value="1"/>
</dbReference>
<keyword evidence="1" id="KW-0479">Metal-binding</keyword>
<dbReference type="SUPFAM" id="SSF57850">
    <property type="entry name" value="RING/U-box"/>
    <property type="match status" value="1"/>
</dbReference>
<dbReference type="PROSITE" id="PS50089">
    <property type="entry name" value="ZF_RING_2"/>
    <property type="match status" value="1"/>
</dbReference>
<dbReference type="InterPro" id="IPR017907">
    <property type="entry name" value="Znf_RING_CS"/>
</dbReference>
<dbReference type="InterPro" id="IPR046336">
    <property type="entry name" value="Lon_prtase_N_sf"/>
</dbReference>
<evidence type="ECO:0000256" key="5">
    <source>
        <dbReference type="SAM" id="MobiDB-lite"/>
    </source>
</evidence>
<dbReference type="PANTHER" id="PTHR23327">
    <property type="entry name" value="RING FINGER PROTEIN 127"/>
    <property type="match status" value="1"/>
</dbReference>
<feature type="region of interest" description="Disordered" evidence="5">
    <location>
        <begin position="1"/>
        <end position="21"/>
    </location>
</feature>
<sequence>MPSDEGITGSAQAMSTQQDNDGLISGNSVAAVNSAARSIIRLIQCPQCSRPFNDALRLPCGRSLCRACLPPTHRREYVTYPPIAGREEGFKCPFNAQFVQSHPEPVRSRYWATKLRPCNAEHSLDDCRHDITLNNIVSAFKEVLGKGQGIKSGAIDDAHAIGLVGTYALAERGELPYQSASNIEDPDNAASPVVADAAYISLTNSIQAELNCQLCFSLFMDPITTTCGHTYCRSCLSRALDQSNLCPFCRKELYIAYTIQSEPGNACISEILRTLAGDALRDRVQAFNVEGLGYSEFTTLPLFITTLGFPTMRVFLHVFEMRYRALIQHALSSGDKRFGLVMPNRARASYGSAQRHQFKSYGTMMLIERAEDFPDGRILVRAKGTSRFRILDTTRTTEGYILGQVQRVEDIPITEEETLELTETRDFSPIALGGAATYSPYDRMSTEELFNITKDYIRECREKGLPWITQRTLDAYGHPPTSAATYPYWVAALLPIPRQERYILLKTRSVRQRLKITAAWVKKLRSSEWSTEARPYTVL</sequence>
<dbReference type="EMBL" id="AZGZ01000007">
    <property type="protein sequence ID" value="KZZ94005.1"/>
    <property type="molecule type" value="Genomic_DNA"/>
</dbReference>
<dbReference type="InterPro" id="IPR001841">
    <property type="entry name" value="Znf_RING"/>
</dbReference>
<dbReference type="SMART" id="SM00464">
    <property type="entry name" value="LON"/>
    <property type="match status" value="1"/>
</dbReference>
<dbReference type="InterPro" id="IPR013083">
    <property type="entry name" value="Znf_RING/FYVE/PHD"/>
</dbReference>
<reference evidence="8 9" key="1">
    <citation type="journal article" date="2016" name="Genome Biol. Evol.">
        <title>Divergent and convergent evolution of fungal pathogenicity.</title>
        <authorList>
            <person name="Shang Y."/>
            <person name="Xiao G."/>
            <person name="Zheng P."/>
            <person name="Cen K."/>
            <person name="Zhan S."/>
            <person name="Wang C."/>
        </authorList>
    </citation>
    <scope>NUCLEOTIDE SEQUENCE [LARGE SCALE GENOMIC DNA]</scope>
    <source>
        <strain evidence="8 9">ARSEF 7405</strain>
    </source>
</reference>
<dbReference type="InterPro" id="IPR003111">
    <property type="entry name" value="Lon_prtase_N"/>
</dbReference>
<dbReference type="GO" id="GO:0006508">
    <property type="term" value="P:proteolysis"/>
    <property type="evidence" value="ECO:0007669"/>
    <property type="project" value="UniProtKB-KW"/>
</dbReference>
<dbReference type="GO" id="GO:0061630">
    <property type="term" value="F:ubiquitin protein ligase activity"/>
    <property type="evidence" value="ECO:0007669"/>
    <property type="project" value="TreeGrafter"/>
</dbReference>
<dbReference type="GO" id="GO:0008233">
    <property type="term" value="F:peptidase activity"/>
    <property type="evidence" value="ECO:0007669"/>
    <property type="project" value="UniProtKB-KW"/>
</dbReference>
<evidence type="ECO:0000313" key="9">
    <source>
        <dbReference type="Proteomes" id="UP000242877"/>
    </source>
</evidence>
<evidence type="ECO:0000259" key="7">
    <source>
        <dbReference type="PROSITE" id="PS51787"/>
    </source>
</evidence>
<dbReference type="SUPFAM" id="SSF88697">
    <property type="entry name" value="PUA domain-like"/>
    <property type="match status" value="1"/>
</dbReference>
<protein>
    <submittedName>
        <fullName evidence="8">ATP-dependent protease (CrgA)</fullName>
    </submittedName>
</protein>
<organism evidence="8 9">
    <name type="scientific">Ascosphaera apis ARSEF 7405</name>
    <dbReference type="NCBI Taxonomy" id="392613"/>
    <lineage>
        <taxon>Eukaryota</taxon>
        <taxon>Fungi</taxon>
        <taxon>Dikarya</taxon>
        <taxon>Ascomycota</taxon>
        <taxon>Pezizomycotina</taxon>
        <taxon>Eurotiomycetes</taxon>
        <taxon>Eurotiomycetidae</taxon>
        <taxon>Onygenales</taxon>
        <taxon>Ascosphaeraceae</taxon>
        <taxon>Ascosphaera</taxon>
    </lineage>
</organism>
<dbReference type="PROSITE" id="PS00518">
    <property type="entry name" value="ZF_RING_1"/>
    <property type="match status" value="1"/>
</dbReference>
<dbReference type="OrthoDB" id="264917at2759"/>
<dbReference type="Gene3D" id="2.30.130.40">
    <property type="entry name" value="LON domain-like"/>
    <property type="match status" value="1"/>
</dbReference>
<accession>A0A168AJK7</accession>
<dbReference type="AlphaFoldDB" id="A0A168AJK7"/>
<gene>
    <name evidence="8" type="ORF">AAP_02098</name>
</gene>
<keyword evidence="8" id="KW-0378">Hydrolase</keyword>
<name>A0A168AJK7_9EURO</name>
<feature type="domain" description="Lon N-terminal" evidence="7">
    <location>
        <begin position="297"/>
        <end position="525"/>
    </location>
</feature>
<evidence type="ECO:0000256" key="1">
    <source>
        <dbReference type="ARBA" id="ARBA00022723"/>
    </source>
</evidence>
<keyword evidence="9" id="KW-1185">Reference proteome</keyword>
<keyword evidence="3" id="KW-0862">Zinc</keyword>
<dbReference type="VEuPathDB" id="FungiDB:AAP_02098"/>
<proteinExistence type="predicted"/>
<feature type="compositionally biased region" description="Polar residues" evidence="5">
    <location>
        <begin position="9"/>
        <end position="20"/>
    </location>
</feature>